<dbReference type="InterPro" id="IPR023346">
    <property type="entry name" value="Lysozyme-like_dom_sf"/>
</dbReference>
<evidence type="ECO:0000256" key="10">
    <source>
        <dbReference type="ARBA" id="ARBA00022989"/>
    </source>
</evidence>
<evidence type="ECO:0000259" key="17">
    <source>
        <dbReference type="Pfam" id="PF00912"/>
    </source>
</evidence>
<evidence type="ECO:0000256" key="15">
    <source>
        <dbReference type="ARBA" id="ARBA00049902"/>
    </source>
</evidence>
<evidence type="ECO:0000256" key="3">
    <source>
        <dbReference type="ARBA" id="ARBA00022670"/>
    </source>
</evidence>
<keyword evidence="4" id="KW-0328">Glycosyltransferase</keyword>
<dbReference type="EC" id="2.4.99.28" evidence="14"/>
<dbReference type="GO" id="GO:0004180">
    <property type="term" value="F:carboxypeptidase activity"/>
    <property type="evidence" value="ECO:0007669"/>
    <property type="project" value="UniProtKB-KW"/>
</dbReference>
<dbReference type="Gene3D" id="1.10.3810.10">
    <property type="entry name" value="Biosynthetic peptidoglycan transglycosylase-like"/>
    <property type="match status" value="1"/>
</dbReference>
<proteinExistence type="predicted"/>
<evidence type="ECO:0000256" key="7">
    <source>
        <dbReference type="ARBA" id="ARBA00022801"/>
    </source>
</evidence>
<evidence type="ECO:0000313" key="18">
    <source>
        <dbReference type="EMBL" id="MBZ0158907.1"/>
    </source>
</evidence>
<evidence type="ECO:0000256" key="2">
    <source>
        <dbReference type="ARBA" id="ARBA00022645"/>
    </source>
</evidence>
<keyword evidence="11" id="KW-0472">Membrane</keyword>
<dbReference type="GO" id="GO:0006508">
    <property type="term" value="P:proteolysis"/>
    <property type="evidence" value="ECO:0007669"/>
    <property type="project" value="UniProtKB-KW"/>
</dbReference>
<dbReference type="InterPro" id="IPR036950">
    <property type="entry name" value="PBP_transglycosylase"/>
</dbReference>
<reference evidence="18 19" key="1">
    <citation type="journal article" date="2021" name="bioRxiv">
        <title>Unraveling nitrogen, sulfur and carbon metabolic pathways and microbial community transcriptional responses to substrate deprivation and toxicity stresses in a bioreactor mimicking anoxic brackish coastal sediment conditions.</title>
        <authorList>
            <person name="Martins P.D."/>
            <person name="Echeveste M.J."/>
            <person name="Arshad A."/>
            <person name="Kurth J."/>
            <person name="Ouboter H."/>
            <person name="Jetten M.S.M."/>
            <person name="Welte C.U."/>
        </authorList>
    </citation>
    <scope>NUCLEOTIDE SEQUENCE [LARGE SCALE GENOMIC DNA]</scope>
    <source>
        <strain evidence="18">MAG_38</strain>
    </source>
</reference>
<dbReference type="GO" id="GO:0008658">
    <property type="term" value="F:penicillin binding"/>
    <property type="evidence" value="ECO:0007669"/>
    <property type="project" value="InterPro"/>
</dbReference>
<dbReference type="InterPro" id="IPR012338">
    <property type="entry name" value="Beta-lactam/transpept-like"/>
</dbReference>
<dbReference type="AlphaFoldDB" id="A0AAJ1EJR0"/>
<keyword evidence="7" id="KW-0378">Hydrolase</keyword>
<dbReference type="GO" id="GO:0008360">
    <property type="term" value="P:regulation of cell shape"/>
    <property type="evidence" value="ECO:0007669"/>
    <property type="project" value="UniProtKB-KW"/>
</dbReference>
<comment type="catalytic activity">
    <reaction evidence="15">
        <text>[GlcNAc-(1-&gt;4)-Mur2Ac(oyl-L-Ala-gamma-D-Glu-L-Lys-D-Ala-D-Ala)](n)-di-trans,octa-cis-undecaprenyl diphosphate + beta-D-GlcNAc-(1-&gt;4)-Mur2Ac(oyl-L-Ala-gamma-D-Glu-L-Lys-D-Ala-D-Ala)-di-trans,octa-cis-undecaprenyl diphosphate = [GlcNAc-(1-&gt;4)-Mur2Ac(oyl-L-Ala-gamma-D-Glu-L-Lys-D-Ala-D-Ala)](n+1)-di-trans,octa-cis-undecaprenyl diphosphate + di-trans,octa-cis-undecaprenyl diphosphate + H(+)</text>
        <dbReference type="Rhea" id="RHEA:23708"/>
        <dbReference type="Rhea" id="RHEA-COMP:9602"/>
        <dbReference type="Rhea" id="RHEA-COMP:9603"/>
        <dbReference type="ChEBI" id="CHEBI:15378"/>
        <dbReference type="ChEBI" id="CHEBI:58405"/>
        <dbReference type="ChEBI" id="CHEBI:60033"/>
        <dbReference type="ChEBI" id="CHEBI:78435"/>
        <dbReference type="EC" id="2.4.99.28"/>
    </reaction>
</comment>
<dbReference type="GO" id="GO:0009252">
    <property type="term" value="P:peptidoglycan biosynthetic process"/>
    <property type="evidence" value="ECO:0007669"/>
    <property type="project" value="UniProtKB-KW"/>
</dbReference>
<keyword evidence="5" id="KW-0808">Transferase</keyword>
<keyword evidence="2" id="KW-0121">Carboxypeptidase</keyword>
<gene>
    <name evidence="18" type="ORF">K8G79_01960</name>
</gene>
<dbReference type="PANTHER" id="PTHR32282:SF27">
    <property type="entry name" value="PENICILLIN-BINDING PROTEIN 1A"/>
    <property type="match status" value="1"/>
</dbReference>
<keyword evidence="3" id="KW-0645">Protease</keyword>
<evidence type="ECO:0000256" key="8">
    <source>
        <dbReference type="ARBA" id="ARBA00022960"/>
    </source>
</evidence>
<evidence type="ECO:0000256" key="5">
    <source>
        <dbReference type="ARBA" id="ARBA00022679"/>
    </source>
</evidence>
<dbReference type="GO" id="GO:0071555">
    <property type="term" value="P:cell wall organization"/>
    <property type="evidence" value="ECO:0007669"/>
    <property type="project" value="UniProtKB-KW"/>
</dbReference>
<keyword evidence="8" id="KW-0133">Cell shape</keyword>
<comment type="caution">
    <text evidence="18">The sequence shown here is derived from an EMBL/GenBank/DDBJ whole genome shotgun (WGS) entry which is preliminary data.</text>
</comment>
<evidence type="ECO:0000259" key="16">
    <source>
        <dbReference type="Pfam" id="PF00905"/>
    </source>
</evidence>
<dbReference type="NCBIfam" id="TIGR02074">
    <property type="entry name" value="PBP_1a_fam"/>
    <property type="match status" value="1"/>
</dbReference>
<evidence type="ECO:0000256" key="6">
    <source>
        <dbReference type="ARBA" id="ARBA00022692"/>
    </source>
</evidence>
<evidence type="ECO:0000256" key="12">
    <source>
        <dbReference type="ARBA" id="ARBA00023268"/>
    </source>
</evidence>
<evidence type="ECO:0000256" key="4">
    <source>
        <dbReference type="ARBA" id="ARBA00022676"/>
    </source>
</evidence>
<dbReference type="InterPro" id="IPR050396">
    <property type="entry name" value="Glycosyltr_51/Transpeptidase"/>
</dbReference>
<keyword evidence="10" id="KW-1133">Transmembrane helix</keyword>
<keyword evidence="12" id="KW-0511">Multifunctional enzyme</keyword>
<keyword evidence="6" id="KW-0812">Transmembrane</keyword>
<dbReference type="Pfam" id="PF00905">
    <property type="entry name" value="Transpeptidase"/>
    <property type="match status" value="1"/>
</dbReference>
<sequence>MLSFGRLTIRLGSALALAAGLVGAWVAWELVADHLRQSRLMIYADGADEPMVTSRGASYVLGEERPLSAYPSLLIDAVLLMEDRRFYEHHGVDLRAVMRAAWANAQHESIVQGGSTVTQQLARSRYLTRERTFSRKIKEAALALGMEIILSKQEILERYLNDVYLGQRGTYEVRGFTAASRHYLGKEPGALRPDEVALLVGLIRSPNTTSPLVSLRRARQRRDLVLRRMWEERKLSDADYRRALKEPIRVVRDSTVEATHFLDFVRKELEAKFAGVSNGGTLKVFTTLDMATQQAAHQAVVQGLSKLDGRRKRTPGTAVEGALVALDVKAGAIKAMVGGRDYHRSQFNRAVQARRQPGSLFKPFIYLTAFEAGHVDGRDALTPATMVEDRPLTTDVGSERWMPRNFNGLYYGKVRLREALERSLNAATITIGEQVGLGRVIEQARSSGIDSPLRPSPATLLGASEVSVLEITAAYGTFARGGEWLKPHAIRKVVDGQGHVLFEAKQEKRRAASPQAAFLVTSLLQGTIERGTAASARALGLTRDAAGKTGTSNDLRDAWFVGYTPDLIAGVWVGVDSGASLQLTGAQAALPIWTRFIEQASIHHPSRSFEPPPGIVTAKIDPSSGLRLSSGCSGGVEEVFIQGTEPRATCSHGEFALWHWIRHLLAQ</sequence>
<evidence type="ECO:0000256" key="11">
    <source>
        <dbReference type="ARBA" id="ARBA00023136"/>
    </source>
</evidence>
<dbReference type="SUPFAM" id="SSF56601">
    <property type="entry name" value="beta-lactamase/transpeptidase-like"/>
    <property type="match status" value="1"/>
</dbReference>
<dbReference type="InterPro" id="IPR001264">
    <property type="entry name" value="Glyco_trans_51"/>
</dbReference>
<dbReference type="PANTHER" id="PTHR32282">
    <property type="entry name" value="BINDING PROTEIN TRANSPEPTIDASE, PUTATIVE-RELATED"/>
    <property type="match status" value="1"/>
</dbReference>
<dbReference type="GO" id="GO:0030288">
    <property type="term" value="C:outer membrane-bounded periplasmic space"/>
    <property type="evidence" value="ECO:0007669"/>
    <property type="project" value="TreeGrafter"/>
</dbReference>
<keyword evidence="9" id="KW-0573">Peptidoglycan synthesis</keyword>
<dbReference type="EMBL" id="JAIOIU010000024">
    <property type="protein sequence ID" value="MBZ0158907.1"/>
    <property type="molecule type" value="Genomic_DNA"/>
</dbReference>
<dbReference type="InterPro" id="IPR001460">
    <property type="entry name" value="PCN-bd_Tpept"/>
</dbReference>
<keyword evidence="13" id="KW-0961">Cell wall biogenesis/degradation</keyword>
<evidence type="ECO:0000256" key="14">
    <source>
        <dbReference type="ARBA" id="ARBA00044770"/>
    </source>
</evidence>
<dbReference type="SUPFAM" id="SSF53955">
    <property type="entry name" value="Lysozyme-like"/>
    <property type="match status" value="1"/>
</dbReference>
<dbReference type="GO" id="GO:0008955">
    <property type="term" value="F:peptidoglycan glycosyltransferase activity"/>
    <property type="evidence" value="ECO:0007669"/>
    <property type="project" value="UniProtKB-EC"/>
</dbReference>
<dbReference type="Gene3D" id="3.40.710.10">
    <property type="entry name" value="DD-peptidase/beta-lactamase superfamily"/>
    <property type="match status" value="1"/>
</dbReference>
<dbReference type="GO" id="GO:0016020">
    <property type="term" value="C:membrane"/>
    <property type="evidence" value="ECO:0007669"/>
    <property type="project" value="UniProtKB-SubCell"/>
</dbReference>
<evidence type="ECO:0000313" key="19">
    <source>
        <dbReference type="Proteomes" id="UP001197609"/>
    </source>
</evidence>
<comment type="subcellular location">
    <subcellularLocation>
        <location evidence="1">Membrane</location>
    </subcellularLocation>
</comment>
<organism evidence="18 19">
    <name type="scientific">Candidatus Methylomirabilis tolerans</name>
    <dbReference type="NCBI Taxonomy" id="3123416"/>
    <lineage>
        <taxon>Bacteria</taxon>
        <taxon>Candidatus Methylomirabilota</taxon>
        <taxon>Candidatus Methylomirabilia</taxon>
        <taxon>Candidatus Methylomirabilales</taxon>
        <taxon>Candidatus Methylomirabilaceae</taxon>
        <taxon>Candidatus Methylomirabilis</taxon>
    </lineage>
</organism>
<name>A0AAJ1EJR0_9BACT</name>
<evidence type="ECO:0000256" key="9">
    <source>
        <dbReference type="ARBA" id="ARBA00022984"/>
    </source>
</evidence>
<protein>
    <recommendedName>
        <fullName evidence="14">peptidoglycan glycosyltransferase</fullName>
        <ecNumber evidence="14">2.4.99.28</ecNumber>
    </recommendedName>
</protein>
<evidence type="ECO:0000256" key="1">
    <source>
        <dbReference type="ARBA" id="ARBA00004370"/>
    </source>
</evidence>
<evidence type="ECO:0000256" key="13">
    <source>
        <dbReference type="ARBA" id="ARBA00023316"/>
    </source>
</evidence>
<dbReference type="Pfam" id="PF00912">
    <property type="entry name" value="Transgly"/>
    <property type="match status" value="1"/>
</dbReference>
<accession>A0AAJ1EJR0</accession>
<feature type="domain" description="Penicillin-binding protein transpeptidase" evidence="16">
    <location>
        <begin position="321"/>
        <end position="566"/>
    </location>
</feature>
<feature type="domain" description="Glycosyl transferase family 51" evidence="17">
    <location>
        <begin position="66"/>
        <end position="229"/>
    </location>
</feature>
<dbReference type="Proteomes" id="UP001197609">
    <property type="component" value="Unassembled WGS sequence"/>
</dbReference>